<evidence type="ECO:0000256" key="3">
    <source>
        <dbReference type="SAM" id="MobiDB-lite"/>
    </source>
</evidence>
<feature type="region of interest" description="Disordered" evidence="3">
    <location>
        <begin position="1"/>
        <end position="51"/>
    </location>
</feature>
<evidence type="ECO:0000313" key="6">
    <source>
        <dbReference type="Proteomes" id="UP000886885"/>
    </source>
</evidence>
<keyword evidence="6" id="KW-1185">Reference proteome</keyword>
<reference evidence="5" key="1">
    <citation type="journal article" date="2020" name="bioRxiv">
        <title>Hybrid origin of Populus tomentosa Carr. identified through genome sequencing and phylogenomic analysis.</title>
        <authorList>
            <person name="An X."/>
            <person name="Gao K."/>
            <person name="Chen Z."/>
            <person name="Li J."/>
            <person name="Yang X."/>
            <person name="Yang X."/>
            <person name="Zhou J."/>
            <person name="Guo T."/>
            <person name="Zhao T."/>
            <person name="Huang S."/>
            <person name="Miao D."/>
            <person name="Khan W.U."/>
            <person name="Rao P."/>
            <person name="Ye M."/>
            <person name="Lei B."/>
            <person name="Liao W."/>
            <person name="Wang J."/>
            <person name="Ji L."/>
            <person name="Li Y."/>
            <person name="Guo B."/>
            <person name="Mustafa N.S."/>
            <person name="Li S."/>
            <person name="Yun Q."/>
            <person name="Keller S.R."/>
            <person name="Mao J."/>
            <person name="Zhang R."/>
            <person name="Strauss S.H."/>
        </authorList>
    </citation>
    <scope>NUCLEOTIDE SEQUENCE</scope>
    <source>
        <strain evidence="5">GM15</strain>
        <tissue evidence="5">Leaf</tissue>
    </source>
</reference>
<keyword evidence="1" id="KW-0132">Cell division</keyword>
<name>A0A8X8IYX1_POPTO</name>
<keyword evidence="2" id="KW-0175">Coiled coil</keyword>
<comment type="similarity">
    <text evidence="1">Belongs to the NDC80/HEC1 family.</text>
</comment>
<keyword evidence="1" id="KW-0131">Cell cycle</keyword>
<feature type="domain" description="Kinetochore protein Ndc80 CH" evidence="4">
    <location>
        <begin position="28"/>
        <end position="158"/>
    </location>
</feature>
<dbReference type="GO" id="GO:0051315">
    <property type="term" value="P:attachment of mitotic spindle microtubules to kinetochore"/>
    <property type="evidence" value="ECO:0007669"/>
    <property type="project" value="UniProtKB-UniRule"/>
</dbReference>
<keyword evidence="1" id="KW-0498">Mitosis</keyword>
<dbReference type="GO" id="GO:0005634">
    <property type="term" value="C:nucleus"/>
    <property type="evidence" value="ECO:0007669"/>
    <property type="project" value="UniProtKB-SubCell"/>
</dbReference>
<evidence type="ECO:0000259" key="4">
    <source>
        <dbReference type="Pfam" id="PF03801"/>
    </source>
</evidence>
<evidence type="ECO:0000256" key="2">
    <source>
        <dbReference type="SAM" id="Coils"/>
    </source>
</evidence>
<evidence type="ECO:0000313" key="5">
    <source>
        <dbReference type="EMBL" id="KAG6792499.1"/>
    </source>
</evidence>
<comment type="function">
    <text evidence="1">Acts as a component of the essential kinetochore-associated NDC80 complex, which is required for chromosome segregation and spindle checkpoint activity.</text>
</comment>
<keyword evidence="1" id="KW-0137">Centromere</keyword>
<dbReference type="EMBL" id="JAAWWB010000001">
    <property type="protein sequence ID" value="KAG6792499.1"/>
    <property type="molecule type" value="Genomic_DNA"/>
</dbReference>
<proteinExistence type="inferred from homology"/>
<dbReference type="PANTHER" id="PTHR46681:SF1">
    <property type="entry name" value="KINETOCHORE PROTEIN NDC80 HOMOLOG"/>
    <property type="match status" value="1"/>
</dbReference>
<comment type="subunit">
    <text evidence="1">Component of the NDC80 complex.</text>
</comment>
<dbReference type="InterPro" id="IPR055307">
    <property type="entry name" value="NDC80_plants"/>
</dbReference>
<feature type="coiled-coil region" evidence="2">
    <location>
        <begin position="546"/>
        <end position="595"/>
    </location>
</feature>
<dbReference type="InterPro" id="IPR055260">
    <property type="entry name" value="Ndc80_CH"/>
</dbReference>
<keyword evidence="1" id="KW-0539">Nucleus</keyword>
<accession>A0A8X8IYX1</accession>
<evidence type="ECO:0000256" key="1">
    <source>
        <dbReference type="RuleBase" id="RU368072"/>
    </source>
</evidence>
<dbReference type="Proteomes" id="UP000886885">
    <property type="component" value="Chromosome 1A"/>
</dbReference>
<comment type="caution">
    <text evidence="5">The sequence shown here is derived from an EMBL/GenBank/DDBJ whole genome shotgun (WGS) entry which is preliminary data.</text>
</comment>
<dbReference type="GO" id="GO:0031262">
    <property type="term" value="C:Ndc80 complex"/>
    <property type="evidence" value="ECO:0007669"/>
    <property type="project" value="UniProtKB-UniRule"/>
</dbReference>
<organism evidence="5 6">
    <name type="scientific">Populus tomentosa</name>
    <name type="common">Chinese white poplar</name>
    <dbReference type="NCBI Taxonomy" id="118781"/>
    <lineage>
        <taxon>Eukaryota</taxon>
        <taxon>Viridiplantae</taxon>
        <taxon>Streptophyta</taxon>
        <taxon>Embryophyta</taxon>
        <taxon>Tracheophyta</taxon>
        <taxon>Spermatophyta</taxon>
        <taxon>Magnoliopsida</taxon>
        <taxon>eudicotyledons</taxon>
        <taxon>Gunneridae</taxon>
        <taxon>Pentapetalae</taxon>
        <taxon>rosids</taxon>
        <taxon>fabids</taxon>
        <taxon>Malpighiales</taxon>
        <taxon>Salicaceae</taxon>
        <taxon>Saliceae</taxon>
        <taxon>Populus</taxon>
    </lineage>
</organism>
<dbReference type="PANTHER" id="PTHR46681">
    <property type="entry name" value="KINETOCHORE PROTEIN NDC80 HOMOLOG"/>
    <property type="match status" value="1"/>
</dbReference>
<gene>
    <name evidence="5" type="ORF">POTOM_001649</name>
</gene>
<feature type="coiled-coil region" evidence="2">
    <location>
        <begin position="207"/>
        <end position="338"/>
    </location>
</feature>
<sequence>MRGASHRRPTNSFNPQPTPDHHRHQYATNTSRDSDASFASSRPSSIGVGRTADPYTEKAHQASAIRAINAYLSSHSSKLLPPNSTPSGKDITETLKYLLHQLDYESTKLEDDLASILKSLNCPFKFNKSTLRAPNTPHNWPSYVAIIHWLVQLAMYREDLAAKTGSLVENNSMFMYALDSYLNYIRGNDDSVLELDNEFMGKLGKERESVLENVRVLEASLKETEAKAEALRAGPTERERLEKERSVLEEDVKKFHAMIGEFTQGIEVLEKGLEEKRKEMETKVEEKKKLDEENDELKKRVEEQSFNPRDAERMKRELQVVDRDIVEAEASRNAWEEKMWDLDATIAHKFKEIEALAMELALHVSLFLLLLKGSIFASYSQSRLKLGNGYQYVPNANGSTAAEIMGLDYKTTIKPGLESFAAAVKGSSMAKLEELILLQKQSSELAAKIEGKRNRTSTLQSHIDEVCAFSQMEFLYCALAPFHISLKGKVFTATISLVSHNHGISRSLGVATTRCSLNIAKVGMEAQLNLSRKETEDSTSRCAAEAKKLVEDVQIEAHNLDVLEREAAGILKAAEQKLQEAIKTSEEEIQTQAVELLALVDSVSKCKEQIEAKISESKIKLSETVVAVSNAYKGSLSAQFGINLDINH</sequence>
<dbReference type="Pfam" id="PF03801">
    <property type="entry name" value="Ndc80_HEC"/>
    <property type="match status" value="1"/>
</dbReference>
<feature type="compositionally biased region" description="Low complexity" evidence="3">
    <location>
        <begin position="36"/>
        <end position="45"/>
    </location>
</feature>
<dbReference type="AlphaFoldDB" id="A0A8X8IYX1"/>
<comment type="subcellular location">
    <subcellularLocation>
        <location evidence="1">Chromosome</location>
        <location evidence="1">Centromere</location>
        <location evidence="1">Kinetochore</location>
    </subcellularLocation>
    <subcellularLocation>
        <location evidence="1">Nucleus</location>
    </subcellularLocation>
</comment>
<keyword evidence="1" id="KW-0995">Kinetochore</keyword>
<protein>
    <recommendedName>
        <fullName evidence="1">Kinetochore protein NDC80</fullName>
    </recommendedName>
</protein>
<dbReference type="GO" id="GO:0051301">
    <property type="term" value="P:cell division"/>
    <property type="evidence" value="ECO:0007669"/>
    <property type="project" value="UniProtKB-UniRule"/>
</dbReference>
<dbReference type="OrthoDB" id="7459479at2759"/>
<keyword evidence="1" id="KW-0158">Chromosome</keyword>